<sequence length="326" mass="35864">MGSKSKRKNVPLSSSEPVKSAKRQRKATWPFNQGVNPAPPTLPPTVRRPICSQEPTLPHNQGTPSPLFMAEDEDLVEDEAANAGLDDDNNNGEMDEQVENVLAASQAMEEPVTADSPGAATAASVTQPSQPQRPESQVEQIDEEPHLHWNYHAWWMSLGKNPIPSAAVSRCKKPLYTVNEDKVWQWADGVVDTQRPWAAIIDSLTATLYYTSGSRQAKADRCTIALQRSRSVAGQRVERGNWFDFEEELAEMEKESGQVMTCDFDLVLKELPATQPATQTQQASQLARGTACARPGIVTAIMEDGLAEVVTNKRFATGYAIGIRDY</sequence>
<proteinExistence type="predicted"/>
<evidence type="ECO:0000313" key="1">
    <source>
        <dbReference type="EMBL" id="KAF2622922.1"/>
    </source>
</evidence>
<evidence type="ECO:0000313" key="2">
    <source>
        <dbReference type="Proteomes" id="UP000799754"/>
    </source>
</evidence>
<protein>
    <submittedName>
        <fullName evidence="1">Uncharacterized protein</fullName>
    </submittedName>
</protein>
<name>A0ACB6RMI4_9PLEO</name>
<organism evidence="1 2">
    <name type="scientific">Macroventuria anomochaeta</name>
    <dbReference type="NCBI Taxonomy" id="301207"/>
    <lineage>
        <taxon>Eukaryota</taxon>
        <taxon>Fungi</taxon>
        <taxon>Dikarya</taxon>
        <taxon>Ascomycota</taxon>
        <taxon>Pezizomycotina</taxon>
        <taxon>Dothideomycetes</taxon>
        <taxon>Pleosporomycetidae</taxon>
        <taxon>Pleosporales</taxon>
        <taxon>Pleosporineae</taxon>
        <taxon>Didymellaceae</taxon>
        <taxon>Macroventuria</taxon>
    </lineage>
</organism>
<accession>A0ACB6RMI4</accession>
<dbReference type="Proteomes" id="UP000799754">
    <property type="component" value="Unassembled WGS sequence"/>
</dbReference>
<reference evidence="1" key="1">
    <citation type="journal article" date="2020" name="Stud. Mycol.">
        <title>101 Dothideomycetes genomes: a test case for predicting lifestyles and emergence of pathogens.</title>
        <authorList>
            <person name="Haridas S."/>
            <person name="Albert R."/>
            <person name="Binder M."/>
            <person name="Bloem J."/>
            <person name="Labutti K."/>
            <person name="Salamov A."/>
            <person name="Andreopoulos B."/>
            <person name="Baker S."/>
            <person name="Barry K."/>
            <person name="Bills G."/>
            <person name="Bluhm B."/>
            <person name="Cannon C."/>
            <person name="Castanera R."/>
            <person name="Culley D."/>
            <person name="Daum C."/>
            <person name="Ezra D."/>
            <person name="Gonzalez J."/>
            <person name="Henrissat B."/>
            <person name="Kuo A."/>
            <person name="Liang C."/>
            <person name="Lipzen A."/>
            <person name="Lutzoni F."/>
            <person name="Magnuson J."/>
            <person name="Mondo S."/>
            <person name="Nolan M."/>
            <person name="Ohm R."/>
            <person name="Pangilinan J."/>
            <person name="Park H.-J."/>
            <person name="Ramirez L."/>
            <person name="Alfaro M."/>
            <person name="Sun H."/>
            <person name="Tritt A."/>
            <person name="Yoshinaga Y."/>
            <person name="Zwiers L.-H."/>
            <person name="Turgeon B."/>
            <person name="Goodwin S."/>
            <person name="Spatafora J."/>
            <person name="Crous P."/>
            <person name="Grigoriev I."/>
        </authorList>
    </citation>
    <scope>NUCLEOTIDE SEQUENCE</scope>
    <source>
        <strain evidence="1">CBS 525.71</strain>
    </source>
</reference>
<gene>
    <name evidence="1" type="ORF">BU25DRAFT_414916</name>
</gene>
<dbReference type="EMBL" id="MU006741">
    <property type="protein sequence ID" value="KAF2622922.1"/>
    <property type="molecule type" value="Genomic_DNA"/>
</dbReference>
<comment type="caution">
    <text evidence="1">The sequence shown here is derived from an EMBL/GenBank/DDBJ whole genome shotgun (WGS) entry which is preliminary data.</text>
</comment>
<keyword evidence="2" id="KW-1185">Reference proteome</keyword>